<comment type="caution">
    <text evidence="13">The sequence shown here is derived from an EMBL/GenBank/DDBJ whole genome shotgun (WGS) entry which is preliminary data.</text>
</comment>
<evidence type="ECO:0000256" key="10">
    <source>
        <dbReference type="ARBA" id="ARBA00039580"/>
    </source>
</evidence>
<dbReference type="InterPro" id="IPR051789">
    <property type="entry name" value="Bact_Polyamine_Transport"/>
</dbReference>
<keyword evidence="4" id="KW-1003">Cell membrane</keyword>
<feature type="transmembrane region" description="Helical" evidence="11">
    <location>
        <begin position="105"/>
        <end position="131"/>
    </location>
</feature>
<comment type="function">
    <text evidence="9">Required for the activity of the bacterial periplasmic transport system of putrescine and spermidine.</text>
</comment>
<dbReference type="SUPFAM" id="SSF161098">
    <property type="entry name" value="MetI-like"/>
    <property type="match status" value="1"/>
</dbReference>
<evidence type="ECO:0000313" key="13">
    <source>
        <dbReference type="EMBL" id="MBH0236222.1"/>
    </source>
</evidence>
<evidence type="ECO:0000256" key="6">
    <source>
        <dbReference type="ARBA" id="ARBA00022692"/>
    </source>
</evidence>
<dbReference type="Gene3D" id="1.10.3720.10">
    <property type="entry name" value="MetI-like"/>
    <property type="match status" value="1"/>
</dbReference>
<dbReference type="InterPro" id="IPR000515">
    <property type="entry name" value="MetI-like"/>
</dbReference>
<evidence type="ECO:0000256" key="8">
    <source>
        <dbReference type="ARBA" id="ARBA00023136"/>
    </source>
</evidence>
<keyword evidence="7 11" id="KW-1133">Transmembrane helix</keyword>
<evidence type="ECO:0000256" key="2">
    <source>
        <dbReference type="ARBA" id="ARBA00007069"/>
    </source>
</evidence>
<dbReference type="Pfam" id="PF00528">
    <property type="entry name" value="BPD_transp_1"/>
    <property type="match status" value="1"/>
</dbReference>
<protein>
    <recommendedName>
        <fullName evidence="10">Spermidine/putrescine transport system permease protein PotC</fullName>
    </recommendedName>
</protein>
<accession>A0A931HXW2</accession>
<evidence type="ECO:0000256" key="9">
    <source>
        <dbReference type="ARBA" id="ARBA00037216"/>
    </source>
</evidence>
<dbReference type="Proteomes" id="UP000631694">
    <property type="component" value="Unassembled WGS sequence"/>
</dbReference>
<feature type="transmembrane region" description="Helical" evidence="11">
    <location>
        <begin position="137"/>
        <end position="154"/>
    </location>
</feature>
<feature type="transmembrane region" description="Helical" evidence="11">
    <location>
        <begin position="12"/>
        <end position="38"/>
    </location>
</feature>
<feature type="transmembrane region" description="Helical" evidence="11">
    <location>
        <begin position="241"/>
        <end position="261"/>
    </location>
</feature>
<dbReference type="EMBL" id="JADZLT010000016">
    <property type="protein sequence ID" value="MBH0236222.1"/>
    <property type="molecule type" value="Genomic_DNA"/>
</dbReference>
<gene>
    <name evidence="13" type="ORF">I5731_00155</name>
</gene>
<evidence type="ECO:0000313" key="14">
    <source>
        <dbReference type="Proteomes" id="UP000631694"/>
    </source>
</evidence>
<evidence type="ECO:0000256" key="3">
    <source>
        <dbReference type="ARBA" id="ARBA00022448"/>
    </source>
</evidence>
<dbReference type="GO" id="GO:0055085">
    <property type="term" value="P:transmembrane transport"/>
    <property type="evidence" value="ECO:0007669"/>
    <property type="project" value="InterPro"/>
</dbReference>
<proteinExistence type="inferred from homology"/>
<dbReference type="RefSeq" id="WP_197309329.1">
    <property type="nucleotide sequence ID" value="NZ_JADZLT010000016.1"/>
</dbReference>
<evidence type="ECO:0000256" key="7">
    <source>
        <dbReference type="ARBA" id="ARBA00022989"/>
    </source>
</evidence>
<dbReference type="InterPro" id="IPR035906">
    <property type="entry name" value="MetI-like_sf"/>
</dbReference>
<dbReference type="PANTHER" id="PTHR43848:SF5">
    <property type="entry name" value="SPERMIDINE_PUTRESCINE TRANSPORT SYSTEM PERMEASE PROTEIN POTC"/>
    <property type="match status" value="1"/>
</dbReference>
<keyword evidence="8 11" id="KW-0472">Membrane</keyword>
<evidence type="ECO:0000256" key="4">
    <source>
        <dbReference type="ARBA" id="ARBA00022475"/>
    </source>
</evidence>
<feature type="transmembrane region" description="Helical" evidence="11">
    <location>
        <begin position="209"/>
        <end position="229"/>
    </location>
</feature>
<keyword evidence="3 11" id="KW-0813">Transport</keyword>
<evidence type="ECO:0000256" key="5">
    <source>
        <dbReference type="ARBA" id="ARBA00022519"/>
    </source>
</evidence>
<reference evidence="13" key="1">
    <citation type="submission" date="2020-12" db="EMBL/GenBank/DDBJ databases">
        <title>Methylobrevis albus sp. nov., isolated from fresh water lack sediment.</title>
        <authorList>
            <person name="Zou Q."/>
        </authorList>
    </citation>
    <scope>NUCLEOTIDE SEQUENCE</scope>
    <source>
        <strain evidence="13">L22</strain>
    </source>
</reference>
<feature type="transmembrane region" description="Helical" evidence="11">
    <location>
        <begin position="185"/>
        <end position="203"/>
    </location>
</feature>
<evidence type="ECO:0000256" key="11">
    <source>
        <dbReference type="RuleBase" id="RU363032"/>
    </source>
</evidence>
<keyword evidence="5" id="KW-0997">Cell inner membrane</keyword>
<sequence length="270" mass="28574">MSAARGFDWRRTPGLGTFTALVFVFVYAPLVVLVVYAFNASNLALVWGGFSVEWFAKALGNENLRRAATNSVIVAVVATVAATLLALPAALALERGRAFRGKAAAEGLVALPLVAPEIVTAIATLVFFSAIGLRLGLGNVALAHIVFCIPFAMLPMRARLREMSPDVENAARDLYADEWQVFRRVTLPLMAPGVVAGAMLAFIVSLDDFLITLMVADAGATTLPVYLYGMLRLGVTPEANAAATILLAVSVTVVVVATLVMRRGERAVAA</sequence>
<organism evidence="13 14">
    <name type="scientific">Methylobrevis albus</name>
    <dbReference type="NCBI Taxonomy" id="2793297"/>
    <lineage>
        <taxon>Bacteria</taxon>
        <taxon>Pseudomonadati</taxon>
        <taxon>Pseudomonadota</taxon>
        <taxon>Alphaproteobacteria</taxon>
        <taxon>Hyphomicrobiales</taxon>
        <taxon>Pleomorphomonadaceae</taxon>
        <taxon>Methylobrevis</taxon>
    </lineage>
</organism>
<dbReference type="AlphaFoldDB" id="A0A931HXW2"/>
<dbReference type="GO" id="GO:0005886">
    <property type="term" value="C:plasma membrane"/>
    <property type="evidence" value="ECO:0007669"/>
    <property type="project" value="UniProtKB-SubCell"/>
</dbReference>
<name>A0A931HXW2_9HYPH</name>
<dbReference type="PROSITE" id="PS50928">
    <property type="entry name" value="ABC_TM1"/>
    <property type="match status" value="1"/>
</dbReference>
<comment type="similarity">
    <text evidence="2">Belongs to the binding-protein-dependent transport system permease family. CysTW subfamily.</text>
</comment>
<feature type="transmembrane region" description="Helical" evidence="11">
    <location>
        <begin position="72"/>
        <end position="93"/>
    </location>
</feature>
<feature type="domain" description="ABC transmembrane type-1" evidence="12">
    <location>
        <begin position="68"/>
        <end position="257"/>
    </location>
</feature>
<keyword evidence="14" id="KW-1185">Reference proteome</keyword>
<evidence type="ECO:0000256" key="1">
    <source>
        <dbReference type="ARBA" id="ARBA00004429"/>
    </source>
</evidence>
<comment type="subcellular location">
    <subcellularLocation>
        <location evidence="1">Cell inner membrane</location>
        <topology evidence="1">Multi-pass membrane protein</topology>
    </subcellularLocation>
    <subcellularLocation>
        <location evidence="11">Cell membrane</location>
        <topology evidence="11">Multi-pass membrane protein</topology>
    </subcellularLocation>
</comment>
<evidence type="ECO:0000259" key="12">
    <source>
        <dbReference type="PROSITE" id="PS50928"/>
    </source>
</evidence>
<dbReference type="CDD" id="cd06261">
    <property type="entry name" value="TM_PBP2"/>
    <property type="match status" value="1"/>
</dbReference>
<dbReference type="PANTHER" id="PTHR43848">
    <property type="entry name" value="PUTRESCINE TRANSPORT SYSTEM PERMEASE PROTEIN POTI"/>
    <property type="match status" value="1"/>
</dbReference>
<keyword evidence="6 11" id="KW-0812">Transmembrane</keyword>